<dbReference type="OrthoDB" id="51162at2"/>
<dbReference type="InterPro" id="IPR051162">
    <property type="entry name" value="T4SS_component"/>
</dbReference>
<dbReference type="Pfam" id="PF19044">
    <property type="entry name" value="P-loop_TraG"/>
    <property type="match status" value="1"/>
</dbReference>
<sequence length="862" mass="94578">MPYHDVGNALKVAENQSNLTQQLTYHGLENGTVFTLDNKMTFGLNVDLLSAARATPDVRVSNRDRIMAAIQGALPAGAVVRFYLDNRPATRTALAQLAPIERDGSPVERMLQANHAVLERMRRGHWVSDSSAYFTVTLTVPGRPKKTPYKDVNLQALVSKAATLQSRLARQLTLGGMRTSPMSSDDVWARIIDYFNPDMASAEKPVYQRDLDAGDLAAYRVGQKLKNNPKAPRPFVATMRAQVACSGIDLDHDACFTVGHTRVGIVSFLKPTRSTHVGATEEIIQALGGTHSTFMVEYLVVDAPKVRAQINESLDKQETAASDPSMKAGREVYTRISEGTALVQALEMGQVLTEMSMHAIIFARSQEELDERRERTLAAFSSVGGCMPRIASHADGIHLYLQNAPFSGKRSAYQVAAYYRNAVDCMPQAGPWSGTREGVLPLRGRRGNVFSISPVAPGIRNAGVVVAGSSGGGKSVLVSMLAAGLVHRHQASLTVVDPKRDYLPLFMALGAADAIVSIKPNARLPSGERVRINPFDLRNEDDTVTAEKISYLLELMRALRINDLSGRRVSILHEAIQVFYRRFSRPIDRGGDVVDRYTGEGTLTDFADIISRLNIVGDKPVLSDPELRREVSDVANELRAYTRETPIGTLLDGPTTVNVQSRYLYLDISGMIDHPQLLTIGTLLTNELVWNRSMNMEGRKVIVMEEAGVAKELPGLVQLTNRLFMTGRSLGMIPILAMQNIETAKAYKDVVNNANTRILLASQPSEREDVAALFDLNASMRALYASLGGEANRFREALILQNGGNGHLDGDVGQLWLSREAYWMSTSDKQEAEYRAHVATELYAGDEARAAIHIAQEEQHAA</sequence>
<dbReference type="PANTHER" id="PTHR30121:SF6">
    <property type="entry name" value="SLR6007 PROTEIN"/>
    <property type="match status" value="1"/>
</dbReference>
<gene>
    <name evidence="2" type="ORF">DEIGR_310022</name>
</gene>
<dbReference type="Gene3D" id="1.10.8.730">
    <property type="match status" value="1"/>
</dbReference>
<organism evidence="2 3">
    <name type="scientific">Deinococcus grandis</name>
    <dbReference type="NCBI Taxonomy" id="57498"/>
    <lineage>
        <taxon>Bacteria</taxon>
        <taxon>Thermotogati</taxon>
        <taxon>Deinococcota</taxon>
        <taxon>Deinococci</taxon>
        <taxon>Deinococcales</taxon>
        <taxon>Deinococcaceae</taxon>
        <taxon>Deinococcus</taxon>
    </lineage>
</organism>
<evidence type="ECO:0000259" key="1">
    <source>
        <dbReference type="Pfam" id="PF19044"/>
    </source>
</evidence>
<dbReference type="InterPro" id="IPR027417">
    <property type="entry name" value="P-loop_NTPase"/>
</dbReference>
<evidence type="ECO:0000313" key="2">
    <source>
        <dbReference type="EMBL" id="GAQ23503.1"/>
    </source>
</evidence>
<protein>
    <submittedName>
        <fullName evidence="2">Type IV secretory pathway VirB4 component, ATPase TRAC</fullName>
    </submittedName>
</protein>
<dbReference type="SUPFAM" id="SSF52540">
    <property type="entry name" value="P-loop containing nucleoside triphosphate hydrolases"/>
    <property type="match status" value="1"/>
</dbReference>
<dbReference type="InterPro" id="IPR043964">
    <property type="entry name" value="P-loop_TraG"/>
</dbReference>
<name>A0A100HML0_9DEIO</name>
<proteinExistence type="predicted"/>
<feature type="domain" description="TraG P-loop" evidence="1">
    <location>
        <begin position="459"/>
        <end position="841"/>
    </location>
</feature>
<accession>A0A100HML0</accession>
<dbReference type="EMBL" id="BCMS01000003">
    <property type="protein sequence ID" value="GAQ23503.1"/>
    <property type="molecule type" value="Genomic_DNA"/>
</dbReference>
<dbReference type="PANTHER" id="PTHR30121">
    <property type="entry name" value="UNCHARACTERIZED PROTEIN YJGR-RELATED"/>
    <property type="match status" value="1"/>
</dbReference>
<dbReference type="AlphaFoldDB" id="A0A100HML0"/>
<keyword evidence="3" id="KW-1185">Reference proteome</keyword>
<evidence type="ECO:0000313" key="3">
    <source>
        <dbReference type="Proteomes" id="UP000056209"/>
    </source>
</evidence>
<reference evidence="3" key="1">
    <citation type="submission" date="2015-11" db="EMBL/GenBank/DDBJ databases">
        <title>Draft Genome Sequence of the Radioresistant Bacterium Deinococcus grandis, Isolated from Freshwater Fish in Japan.</title>
        <authorList>
            <person name="Satoh K."/>
            <person name="Onodera T."/>
            <person name="Omoso K."/>
            <person name="Takeda-Yano K."/>
            <person name="Katayama T."/>
            <person name="Oono Y."/>
            <person name="Narumi I."/>
        </authorList>
    </citation>
    <scope>NUCLEOTIDE SEQUENCE [LARGE SCALE GENOMIC DNA]</scope>
    <source>
        <strain evidence="3">ATCC 43672</strain>
    </source>
</reference>
<dbReference type="Proteomes" id="UP000056209">
    <property type="component" value="Unassembled WGS sequence"/>
</dbReference>
<dbReference type="RefSeq" id="WP_058979439.1">
    <property type="nucleotide sequence ID" value="NZ_BCMS01000003.1"/>
</dbReference>
<dbReference type="Gene3D" id="3.40.50.300">
    <property type="entry name" value="P-loop containing nucleotide triphosphate hydrolases"/>
    <property type="match status" value="1"/>
</dbReference>
<comment type="caution">
    <text evidence="2">The sequence shown here is derived from an EMBL/GenBank/DDBJ whole genome shotgun (WGS) entry which is preliminary data.</text>
</comment>